<organism evidence="1 2">
    <name type="scientific">Tsukamurella tyrosinosolvens</name>
    <dbReference type="NCBI Taxonomy" id="57704"/>
    <lineage>
        <taxon>Bacteria</taxon>
        <taxon>Bacillati</taxon>
        <taxon>Actinomycetota</taxon>
        <taxon>Actinomycetes</taxon>
        <taxon>Mycobacteriales</taxon>
        <taxon>Tsukamurellaceae</taxon>
        <taxon>Tsukamurella</taxon>
    </lineage>
</organism>
<keyword evidence="2" id="KW-1185">Reference proteome</keyword>
<sequence>MPEIGDRLTASEAAALDKPVPADVVLVWGTDWDGNFTPRALRKGYGAALIGELGKRFDVRGPEALLCVECDDVLFVPAAGQMTLRYQQHLSRAHGISAPLLPQ</sequence>
<evidence type="ECO:0000313" key="2">
    <source>
        <dbReference type="Proteomes" id="UP000182241"/>
    </source>
</evidence>
<reference evidence="2" key="1">
    <citation type="submission" date="2016-10" db="EMBL/GenBank/DDBJ databases">
        <authorList>
            <person name="Varghese N."/>
            <person name="Submissions S."/>
        </authorList>
    </citation>
    <scope>NUCLEOTIDE SEQUENCE [LARGE SCALE GENOMIC DNA]</scope>
    <source>
        <strain evidence="2">DSM 44234</strain>
    </source>
</reference>
<dbReference type="OrthoDB" id="4763704at2"/>
<proteinExistence type="predicted"/>
<evidence type="ECO:0000313" key="1">
    <source>
        <dbReference type="EMBL" id="SEC77947.1"/>
    </source>
</evidence>
<accession>A0A1H4VAD3</accession>
<gene>
    <name evidence="1" type="ORF">SAMN04489793_3183</name>
</gene>
<dbReference type="EMBL" id="FNSA01000003">
    <property type="protein sequence ID" value="SEC77947.1"/>
    <property type="molecule type" value="Genomic_DNA"/>
</dbReference>
<dbReference type="AlphaFoldDB" id="A0A1H4VAD3"/>
<dbReference type="Proteomes" id="UP000182241">
    <property type="component" value="Unassembled WGS sequence"/>
</dbReference>
<dbReference type="STRING" id="57704.SAMN04489793_3183"/>
<name>A0A1H4VAD3_TSUTY</name>
<dbReference type="RefSeq" id="WP_068742821.1">
    <property type="nucleotide sequence ID" value="NZ_FNSA01000003.1"/>
</dbReference>
<protein>
    <submittedName>
        <fullName evidence="1">Uncharacterized protein</fullName>
    </submittedName>
</protein>